<dbReference type="PANTHER" id="PTHR12889">
    <property type="entry name" value="GAMMA-SECRETASE SUBUNIT APH-1"/>
    <property type="match status" value="1"/>
</dbReference>
<reference evidence="8" key="1">
    <citation type="submission" date="2021-03" db="EMBL/GenBank/DDBJ databases">
        <authorList>
            <person name="Bekaert M."/>
        </authorList>
    </citation>
    <scope>NUCLEOTIDE SEQUENCE</scope>
</reference>
<evidence type="ECO:0000256" key="2">
    <source>
        <dbReference type="ARBA" id="ARBA00005577"/>
    </source>
</evidence>
<comment type="caution">
    <text evidence="8">The sequence shown here is derived from an EMBL/GenBank/DDBJ whole genome shotgun (WGS) entry which is preliminary data.</text>
</comment>
<dbReference type="OrthoDB" id="6507463at2759"/>
<evidence type="ECO:0000256" key="5">
    <source>
        <dbReference type="ARBA" id="ARBA00022989"/>
    </source>
</evidence>
<evidence type="ECO:0000313" key="8">
    <source>
        <dbReference type="EMBL" id="CAG2223755.1"/>
    </source>
</evidence>
<evidence type="ECO:0000256" key="1">
    <source>
        <dbReference type="ARBA" id="ARBA00004141"/>
    </source>
</evidence>
<sequence length="178" mass="19762">MHDPLRIIVLIASGFFWLLSLLLSSILWFAVVPLREELAFGLVFSVIFQEIFRFFFYKLLRKADEGLQKVNQTEGPELHVAPRDITNKNIMAYVSGFGYGIICGAFSIINVLADMVGPGTIGIHGDSKYFFVATDITQSEDSESPEPLYLASILPAYFVMLAMGVIAFFTAGGSVEKY</sequence>
<comment type="subcellular location">
    <subcellularLocation>
        <location evidence="1">Membrane</location>
        <topology evidence="1">Multi-pass membrane protein</topology>
    </subcellularLocation>
</comment>
<evidence type="ECO:0000256" key="4">
    <source>
        <dbReference type="ARBA" id="ARBA00022976"/>
    </source>
</evidence>
<keyword evidence="4" id="KW-0914">Notch signaling pathway</keyword>
<feature type="transmembrane region" description="Helical" evidence="7">
    <location>
        <begin position="148"/>
        <end position="171"/>
    </location>
</feature>
<evidence type="ECO:0000313" key="9">
    <source>
        <dbReference type="Proteomes" id="UP000683360"/>
    </source>
</evidence>
<name>A0A8S3SVV8_MYTED</name>
<dbReference type="GO" id="GO:0007219">
    <property type="term" value="P:Notch signaling pathway"/>
    <property type="evidence" value="ECO:0007669"/>
    <property type="project" value="UniProtKB-KW"/>
</dbReference>
<evidence type="ECO:0000256" key="6">
    <source>
        <dbReference type="ARBA" id="ARBA00023136"/>
    </source>
</evidence>
<accession>A0A8S3SVV8</accession>
<keyword evidence="6 7" id="KW-0472">Membrane</keyword>
<dbReference type="AlphaFoldDB" id="A0A8S3SVV8"/>
<organism evidence="8 9">
    <name type="scientific">Mytilus edulis</name>
    <name type="common">Blue mussel</name>
    <dbReference type="NCBI Taxonomy" id="6550"/>
    <lineage>
        <taxon>Eukaryota</taxon>
        <taxon>Metazoa</taxon>
        <taxon>Spiralia</taxon>
        <taxon>Lophotrochozoa</taxon>
        <taxon>Mollusca</taxon>
        <taxon>Bivalvia</taxon>
        <taxon>Autobranchia</taxon>
        <taxon>Pteriomorphia</taxon>
        <taxon>Mytilida</taxon>
        <taxon>Mytiloidea</taxon>
        <taxon>Mytilidae</taxon>
        <taxon>Mytilinae</taxon>
        <taxon>Mytilus</taxon>
    </lineage>
</organism>
<evidence type="ECO:0000256" key="7">
    <source>
        <dbReference type="SAM" id="Phobius"/>
    </source>
</evidence>
<feature type="transmembrane region" description="Helical" evidence="7">
    <location>
        <begin position="38"/>
        <end position="56"/>
    </location>
</feature>
<keyword evidence="3 7" id="KW-0812">Transmembrane</keyword>
<proteinExistence type="inferred from homology"/>
<dbReference type="InterPro" id="IPR009294">
    <property type="entry name" value="Aph-1"/>
</dbReference>
<dbReference type="Proteomes" id="UP000683360">
    <property type="component" value="Unassembled WGS sequence"/>
</dbReference>
<protein>
    <submittedName>
        <fullName evidence="8">APH1</fullName>
    </submittedName>
</protein>
<evidence type="ECO:0000256" key="3">
    <source>
        <dbReference type="ARBA" id="ARBA00022692"/>
    </source>
</evidence>
<feature type="transmembrane region" description="Helical" evidence="7">
    <location>
        <begin position="7"/>
        <end position="32"/>
    </location>
</feature>
<feature type="transmembrane region" description="Helical" evidence="7">
    <location>
        <begin position="90"/>
        <end position="113"/>
    </location>
</feature>
<gene>
    <name evidence="8" type="ORF">MEDL_37022</name>
</gene>
<keyword evidence="5 7" id="KW-1133">Transmembrane helix</keyword>
<dbReference type="Pfam" id="PF06105">
    <property type="entry name" value="Aph-1"/>
    <property type="match status" value="1"/>
</dbReference>
<comment type="similarity">
    <text evidence="2">Belongs to the APH-1 family.</text>
</comment>
<dbReference type="EMBL" id="CAJPWZ010001791">
    <property type="protein sequence ID" value="CAG2223755.1"/>
    <property type="molecule type" value="Genomic_DNA"/>
</dbReference>
<dbReference type="GO" id="GO:0016485">
    <property type="term" value="P:protein processing"/>
    <property type="evidence" value="ECO:0007669"/>
    <property type="project" value="InterPro"/>
</dbReference>
<dbReference type="GO" id="GO:0016020">
    <property type="term" value="C:membrane"/>
    <property type="evidence" value="ECO:0007669"/>
    <property type="project" value="UniProtKB-SubCell"/>
</dbReference>
<keyword evidence="9" id="KW-1185">Reference proteome</keyword>